<proteinExistence type="predicted"/>
<evidence type="ECO:0000313" key="3">
    <source>
        <dbReference type="Proteomes" id="UP000003434"/>
    </source>
</evidence>
<dbReference type="EMBL" id="AEPW01000009">
    <property type="protein sequence ID" value="EFU77669.1"/>
    <property type="molecule type" value="Genomic_DNA"/>
</dbReference>
<sequence length="344" mass="39506">MRFYNNIFTGGSMAQKDITEKMLEQHNDVFIDIVNVLLFNGEMVVREDDLVDMPTNSSKRVGGKLSYQDRDVAKYWQGNKINIAMFGFENQSDPDKLMPLRVISYDGAEYGRQSNRKNRSKQKYPVITLVLYLGHKGRWNYPKNILGIVDVDDRLKPYVNDYKINLFEIAYLPEEKRKLFKSDFRVLADYLYQMQKNNTYEPEMYKIEHIDEVLNLMSAMTNDNRFEEIIEEVHEKEANYMCEVIDIMINKGRQEGLVAGRQEGLVAGRQEGLAEGRQEGLVAGRQEGLVAGRQEGLAEGRQEGLAEGAELEKKNIAQGMKKKGFDISLIMELTGLSKEMILSL</sequence>
<organism evidence="2 3">
    <name type="scientific">Lachnoanaerobaculum saburreum DSM 3986</name>
    <dbReference type="NCBI Taxonomy" id="887325"/>
    <lineage>
        <taxon>Bacteria</taxon>
        <taxon>Bacillati</taxon>
        <taxon>Bacillota</taxon>
        <taxon>Clostridia</taxon>
        <taxon>Lachnospirales</taxon>
        <taxon>Lachnospiraceae</taxon>
        <taxon>Lachnoanaerobaculum</taxon>
    </lineage>
</organism>
<dbReference type="PANTHER" id="PTHR34611">
    <property type="match status" value="1"/>
</dbReference>
<reference evidence="2 3" key="1">
    <citation type="submission" date="2010-12" db="EMBL/GenBank/DDBJ databases">
        <authorList>
            <person name="Muzny D."/>
            <person name="Qin X."/>
            <person name="Deng J."/>
            <person name="Jiang H."/>
            <person name="Liu Y."/>
            <person name="Qu J."/>
            <person name="Song X.-Z."/>
            <person name="Zhang L."/>
            <person name="Thornton R."/>
            <person name="Coyle M."/>
            <person name="Francisco L."/>
            <person name="Jackson L."/>
            <person name="Javaid M."/>
            <person name="Korchina V."/>
            <person name="Kovar C."/>
            <person name="Mata R."/>
            <person name="Mathew T."/>
            <person name="Ngo R."/>
            <person name="Nguyen L."/>
            <person name="Nguyen N."/>
            <person name="Okwuonu G."/>
            <person name="Ongeri F."/>
            <person name="Pham C."/>
            <person name="Simmons D."/>
            <person name="Wilczek-Boney K."/>
            <person name="Hale W."/>
            <person name="Jakkamsetti A."/>
            <person name="Pham P."/>
            <person name="Ruth R."/>
            <person name="San Lucas F."/>
            <person name="Warren J."/>
            <person name="Zhang J."/>
            <person name="Zhao Z."/>
            <person name="Zhou C."/>
            <person name="Zhu D."/>
            <person name="Lee S."/>
            <person name="Bess C."/>
            <person name="Blankenburg K."/>
            <person name="Forbes L."/>
            <person name="Fu Q."/>
            <person name="Gubbala S."/>
            <person name="Hirani K."/>
            <person name="Jayaseelan J.C."/>
            <person name="Lara F."/>
            <person name="Munidasa M."/>
            <person name="Palculict T."/>
            <person name="Patil S."/>
            <person name="Pu L.-L."/>
            <person name="Saada N."/>
            <person name="Tang L."/>
            <person name="Weissenberger G."/>
            <person name="Zhu Y."/>
            <person name="Hemphill L."/>
            <person name="Shang Y."/>
            <person name="Youmans B."/>
            <person name="Ayvaz T."/>
            <person name="Ross M."/>
            <person name="Santibanez J."/>
            <person name="Aqrawi P."/>
            <person name="Gross S."/>
            <person name="Joshi V."/>
            <person name="Fowler G."/>
            <person name="Nazareth L."/>
            <person name="Reid J."/>
            <person name="Worley K."/>
            <person name="Petrosino J."/>
            <person name="Highlander S."/>
            <person name="Gibbs R."/>
        </authorList>
    </citation>
    <scope>NUCLEOTIDE SEQUENCE [LARGE SCALE GENOMIC DNA]</scope>
    <source>
        <strain evidence="2 3">DSM 3986</strain>
    </source>
</reference>
<dbReference type="eggNOG" id="COG5464">
    <property type="taxonomic scope" value="Bacteria"/>
</dbReference>
<dbReference type="InterPro" id="IPR006842">
    <property type="entry name" value="Transposase_31"/>
</dbReference>
<dbReference type="AlphaFoldDB" id="E6LKL1"/>
<accession>E6LKL1</accession>
<dbReference type="GO" id="GO:0006310">
    <property type="term" value="P:DNA recombination"/>
    <property type="evidence" value="ECO:0007669"/>
    <property type="project" value="TreeGrafter"/>
</dbReference>
<dbReference type="Pfam" id="PF04754">
    <property type="entry name" value="Transposase_31"/>
    <property type="match status" value="1"/>
</dbReference>
<evidence type="ECO:0000313" key="2">
    <source>
        <dbReference type="EMBL" id="EFU77669.1"/>
    </source>
</evidence>
<dbReference type="PANTHER" id="PTHR34611:SF2">
    <property type="entry name" value="INACTIVE RECOMBINATION-PROMOTING NUCLEASE-LIKE PROTEIN RPNE-RELATED"/>
    <property type="match status" value="1"/>
</dbReference>
<dbReference type="InterPro" id="IPR051699">
    <property type="entry name" value="Rpn/YhgA-like_nuclease"/>
</dbReference>
<evidence type="ECO:0000259" key="1">
    <source>
        <dbReference type="Pfam" id="PF04754"/>
    </source>
</evidence>
<comment type="caution">
    <text evidence="2">The sequence shown here is derived from an EMBL/GenBank/DDBJ whole genome shotgun (WGS) entry which is preliminary data.</text>
</comment>
<protein>
    <recommendedName>
        <fullName evidence="1">Transposase (putative) YhgA-like domain-containing protein</fullName>
    </recommendedName>
</protein>
<dbReference type="Proteomes" id="UP000003434">
    <property type="component" value="Unassembled WGS sequence"/>
</dbReference>
<dbReference type="GO" id="GO:1990238">
    <property type="term" value="F:double-stranded DNA endonuclease activity"/>
    <property type="evidence" value="ECO:0007669"/>
    <property type="project" value="TreeGrafter"/>
</dbReference>
<feature type="domain" description="Transposase (putative) YhgA-like" evidence="1">
    <location>
        <begin position="87"/>
        <end position="194"/>
    </location>
</feature>
<gene>
    <name evidence="2" type="ORF">HMPREF0381_0496</name>
</gene>
<dbReference type="HOGENOM" id="CLU_066636_1_0_9"/>
<name>E6LKL1_9FIRM</name>